<dbReference type="EMBL" id="JAJJMB010002922">
    <property type="protein sequence ID" value="KAI3950133.1"/>
    <property type="molecule type" value="Genomic_DNA"/>
</dbReference>
<keyword evidence="3 7" id="KW-0812">Transmembrane</keyword>
<keyword evidence="4" id="KW-0735">Signal-anchor</keyword>
<evidence type="ECO:0000256" key="3">
    <source>
        <dbReference type="ARBA" id="ARBA00022692"/>
    </source>
</evidence>
<sequence length="378" mass="42873">MGFSLRNFSSHNAFLLNSLFIVLIISLIFSVDHIHAAIVKSGSCDFYQGSWVLDESYPLYDTSRCPFIPEGFNCVANGRPNNDYLKYRWSPTGCDAPKFDGQEFVKRFKGKKIMFVGDSISNNQWVSFTCMIYAANPNAKFTTFYSEEMSSVSSVNFTDPEYDVSILFNFKPFLVELEETPERVLKIDTISTGDVWKEVDVVIFNTWHWWFHTGRLQHWDKIQEGDKTYPDIDDRMAAFAKGLTTWSTWVDRNIDPKKTQVFYQGISPSHMRGKEWGFPNTTCADHTTPFNGTTYPGAPEPGVAVPKEALSKMSTPVTLLDVTTMSKLRKDAHPSHYANKDGTSRDCSHWCLAGVPDTWNRILYASIVPESGNLSFGP</sequence>
<evidence type="ECO:0000256" key="7">
    <source>
        <dbReference type="SAM" id="Phobius"/>
    </source>
</evidence>
<feature type="domain" description="Trichome birefringence-like C-terminal" evidence="8">
    <location>
        <begin position="97"/>
        <end position="365"/>
    </location>
</feature>
<feature type="domain" description="Trichome birefringence-like N-terminal" evidence="9">
    <location>
        <begin position="43"/>
        <end position="95"/>
    </location>
</feature>
<dbReference type="InterPro" id="IPR029962">
    <property type="entry name" value="TBL"/>
</dbReference>
<protein>
    <recommendedName>
        <fullName evidence="12">Trichome birefringence-like N-terminal domain-containing protein</fullName>
    </recommendedName>
</protein>
<evidence type="ECO:0000256" key="5">
    <source>
        <dbReference type="ARBA" id="ARBA00022989"/>
    </source>
</evidence>
<evidence type="ECO:0000313" key="10">
    <source>
        <dbReference type="EMBL" id="KAI3950133.1"/>
    </source>
</evidence>
<evidence type="ECO:0000256" key="4">
    <source>
        <dbReference type="ARBA" id="ARBA00022968"/>
    </source>
</evidence>
<dbReference type="PANTHER" id="PTHR32285:SF36">
    <property type="entry name" value="PROTEIN TRICHOME BIREFRINGENCE-LIKE 38"/>
    <property type="match status" value="1"/>
</dbReference>
<comment type="subcellular location">
    <subcellularLocation>
        <location evidence="1">Membrane</location>
        <topology evidence="1">Single-pass membrane protein</topology>
    </subcellularLocation>
</comment>
<dbReference type="InterPro" id="IPR026057">
    <property type="entry name" value="TBL_C"/>
</dbReference>
<dbReference type="Pfam" id="PF14416">
    <property type="entry name" value="PMR5N"/>
    <property type="match status" value="1"/>
</dbReference>
<keyword evidence="6 7" id="KW-0472">Membrane</keyword>
<name>A0AAD4TA31_9MAGN</name>
<accession>A0AAD4TA31</accession>
<comment type="caution">
    <text evidence="10">The sequence shown here is derived from an EMBL/GenBank/DDBJ whole genome shotgun (WGS) entry which is preliminary data.</text>
</comment>
<keyword evidence="11" id="KW-1185">Reference proteome</keyword>
<dbReference type="InterPro" id="IPR025846">
    <property type="entry name" value="TBL_N"/>
</dbReference>
<dbReference type="GO" id="GO:0005794">
    <property type="term" value="C:Golgi apparatus"/>
    <property type="evidence" value="ECO:0007669"/>
    <property type="project" value="TreeGrafter"/>
</dbReference>
<reference evidence="10" key="1">
    <citation type="submission" date="2022-04" db="EMBL/GenBank/DDBJ databases">
        <title>A functionally conserved STORR gene fusion in Papaver species that diverged 16.8 million years ago.</title>
        <authorList>
            <person name="Catania T."/>
        </authorList>
    </citation>
    <scope>NUCLEOTIDE SEQUENCE</scope>
    <source>
        <strain evidence="10">S-188037</strain>
    </source>
</reference>
<feature type="transmembrane region" description="Helical" evidence="7">
    <location>
        <begin position="12"/>
        <end position="31"/>
    </location>
</feature>
<gene>
    <name evidence="10" type="ORF">MKW98_008578</name>
</gene>
<dbReference type="PANTHER" id="PTHR32285">
    <property type="entry name" value="PROTEIN TRICHOME BIREFRINGENCE-LIKE 9-RELATED"/>
    <property type="match status" value="1"/>
</dbReference>
<dbReference type="GO" id="GO:0016020">
    <property type="term" value="C:membrane"/>
    <property type="evidence" value="ECO:0007669"/>
    <property type="project" value="UniProtKB-SubCell"/>
</dbReference>
<evidence type="ECO:0000259" key="9">
    <source>
        <dbReference type="Pfam" id="PF14416"/>
    </source>
</evidence>
<proteinExistence type="inferred from homology"/>
<dbReference type="AlphaFoldDB" id="A0AAD4TA31"/>
<evidence type="ECO:0000256" key="2">
    <source>
        <dbReference type="ARBA" id="ARBA00007727"/>
    </source>
</evidence>
<dbReference type="Pfam" id="PF13839">
    <property type="entry name" value="PC-Esterase"/>
    <property type="match status" value="1"/>
</dbReference>
<keyword evidence="5 7" id="KW-1133">Transmembrane helix</keyword>
<organism evidence="10 11">
    <name type="scientific">Papaver atlanticum</name>
    <dbReference type="NCBI Taxonomy" id="357466"/>
    <lineage>
        <taxon>Eukaryota</taxon>
        <taxon>Viridiplantae</taxon>
        <taxon>Streptophyta</taxon>
        <taxon>Embryophyta</taxon>
        <taxon>Tracheophyta</taxon>
        <taxon>Spermatophyta</taxon>
        <taxon>Magnoliopsida</taxon>
        <taxon>Ranunculales</taxon>
        <taxon>Papaveraceae</taxon>
        <taxon>Papaveroideae</taxon>
        <taxon>Papaver</taxon>
    </lineage>
</organism>
<evidence type="ECO:0008006" key="12">
    <source>
        <dbReference type="Google" id="ProtNLM"/>
    </source>
</evidence>
<evidence type="ECO:0000259" key="8">
    <source>
        <dbReference type="Pfam" id="PF13839"/>
    </source>
</evidence>
<evidence type="ECO:0000313" key="11">
    <source>
        <dbReference type="Proteomes" id="UP001202328"/>
    </source>
</evidence>
<dbReference type="Proteomes" id="UP001202328">
    <property type="component" value="Unassembled WGS sequence"/>
</dbReference>
<evidence type="ECO:0000256" key="1">
    <source>
        <dbReference type="ARBA" id="ARBA00004167"/>
    </source>
</evidence>
<dbReference type="GO" id="GO:0016413">
    <property type="term" value="F:O-acetyltransferase activity"/>
    <property type="evidence" value="ECO:0007669"/>
    <property type="project" value="InterPro"/>
</dbReference>
<evidence type="ECO:0000256" key="6">
    <source>
        <dbReference type="ARBA" id="ARBA00023136"/>
    </source>
</evidence>
<comment type="similarity">
    <text evidence="2">Belongs to the PC-esterase family. TBL subfamily.</text>
</comment>